<feature type="domain" description="Tr-type G" evidence="3">
    <location>
        <begin position="2"/>
        <end position="77"/>
    </location>
</feature>
<protein>
    <submittedName>
        <fullName evidence="4">Sulfate adenylyltransferase</fullName>
    </submittedName>
</protein>
<evidence type="ECO:0000313" key="5">
    <source>
        <dbReference type="Proteomes" id="UP000788262"/>
    </source>
</evidence>
<dbReference type="InterPro" id="IPR027417">
    <property type="entry name" value="P-loop_NTPase"/>
</dbReference>
<organism evidence="4 5">
    <name type="scientific">Streptomyces actuosus</name>
    <dbReference type="NCBI Taxonomy" id="1885"/>
    <lineage>
        <taxon>Bacteria</taxon>
        <taxon>Bacillati</taxon>
        <taxon>Actinomycetota</taxon>
        <taxon>Actinomycetes</taxon>
        <taxon>Kitasatosporales</taxon>
        <taxon>Streptomycetaceae</taxon>
        <taxon>Streptomyces</taxon>
    </lineage>
</organism>
<feature type="non-terminal residue" evidence="4">
    <location>
        <position position="84"/>
    </location>
</feature>
<accession>A0ABS2W2A0</accession>
<keyword evidence="4" id="KW-0808">Transferase</keyword>
<proteinExistence type="predicted"/>
<dbReference type="EMBL" id="JAFFZS010000299">
    <property type="protein sequence ID" value="MBN0049429.1"/>
    <property type="molecule type" value="Genomic_DNA"/>
</dbReference>
<dbReference type="InterPro" id="IPR000795">
    <property type="entry name" value="T_Tr_GTP-bd_dom"/>
</dbReference>
<evidence type="ECO:0000259" key="3">
    <source>
        <dbReference type="Pfam" id="PF00009"/>
    </source>
</evidence>
<dbReference type="InterPro" id="IPR050100">
    <property type="entry name" value="TRAFAC_GTPase_members"/>
</dbReference>
<reference evidence="4 5" key="1">
    <citation type="submission" date="2021-02" db="EMBL/GenBank/DDBJ databases">
        <title>Whole genome sequencing of Streptomyces actuosus VRA1.</title>
        <authorList>
            <person name="Sen G."/>
            <person name="Sen A."/>
        </authorList>
    </citation>
    <scope>NUCLEOTIDE SEQUENCE [LARGE SCALE GENOMIC DNA]</scope>
    <source>
        <strain evidence="4 5">VRA1</strain>
    </source>
</reference>
<feature type="non-terminal residue" evidence="4">
    <location>
        <position position="1"/>
    </location>
</feature>
<keyword evidence="4" id="KW-0548">Nucleotidyltransferase</keyword>
<sequence length="84" mass="8975">ILVDARNGVVEQTRRHAAIAALLRVPHVVLAVNKMDLVAHQETVFATIAEEFTAYATELGVPEVTAIPISALEGDNVVEPSANM</sequence>
<name>A0ABS2W2A0_STRAS</name>
<dbReference type="Proteomes" id="UP000788262">
    <property type="component" value="Unassembled WGS sequence"/>
</dbReference>
<gene>
    <name evidence="4" type="ORF">JS756_36410</name>
</gene>
<keyword evidence="2" id="KW-0342">GTP-binding</keyword>
<dbReference type="Gene3D" id="3.40.50.300">
    <property type="entry name" value="P-loop containing nucleotide triphosphate hydrolases"/>
    <property type="match status" value="1"/>
</dbReference>
<dbReference type="PANTHER" id="PTHR23115">
    <property type="entry name" value="TRANSLATION FACTOR"/>
    <property type="match status" value="1"/>
</dbReference>
<comment type="caution">
    <text evidence="4">The sequence shown here is derived from an EMBL/GenBank/DDBJ whole genome shotgun (WGS) entry which is preliminary data.</text>
</comment>
<evidence type="ECO:0000313" key="4">
    <source>
        <dbReference type="EMBL" id="MBN0049429.1"/>
    </source>
</evidence>
<evidence type="ECO:0000256" key="2">
    <source>
        <dbReference type="ARBA" id="ARBA00023134"/>
    </source>
</evidence>
<dbReference type="GO" id="GO:0016779">
    <property type="term" value="F:nucleotidyltransferase activity"/>
    <property type="evidence" value="ECO:0007669"/>
    <property type="project" value="UniProtKB-KW"/>
</dbReference>
<keyword evidence="5" id="KW-1185">Reference proteome</keyword>
<dbReference type="Pfam" id="PF00009">
    <property type="entry name" value="GTP_EFTU"/>
    <property type="match status" value="1"/>
</dbReference>
<dbReference type="SUPFAM" id="SSF52540">
    <property type="entry name" value="P-loop containing nucleoside triphosphate hydrolases"/>
    <property type="match status" value="1"/>
</dbReference>
<evidence type="ECO:0000256" key="1">
    <source>
        <dbReference type="ARBA" id="ARBA00022741"/>
    </source>
</evidence>
<dbReference type="RefSeq" id="WP_240204890.1">
    <property type="nucleotide sequence ID" value="NZ_JAFFZS010000299.1"/>
</dbReference>
<keyword evidence="1" id="KW-0547">Nucleotide-binding</keyword>